<gene>
    <name evidence="1" type="ORF">RNB18_28140</name>
</gene>
<reference evidence="2" key="1">
    <citation type="submission" date="2023-07" db="EMBL/GenBank/DDBJ databases">
        <title>30 novel species of actinomycetes from the DSMZ collection.</title>
        <authorList>
            <person name="Nouioui I."/>
        </authorList>
    </citation>
    <scope>NUCLEOTIDE SEQUENCE [LARGE SCALE GENOMIC DNA]</scope>
    <source>
        <strain evidence="2">DSM 41640</strain>
    </source>
</reference>
<organism evidence="1 2">
    <name type="scientific">Streptomyces doebereineriae</name>
    <dbReference type="NCBI Taxonomy" id="3075528"/>
    <lineage>
        <taxon>Bacteria</taxon>
        <taxon>Bacillati</taxon>
        <taxon>Actinomycetota</taxon>
        <taxon>Actinomycetes</taxon>
        <taxon>Kitasatosporales</taxon>
        <taxon>Streptomycetaceae</taxon>
        <taxon>Streptomyces</taxon>
    </lineage>
</organism>
<evidence type="ECO:0000313" key="1">
    <source>
        <dbReference type="EMBL" id="MDT0484030.1"/>
    </source>
</evidence>
<accession>A0ABU2VFI5</accession>
<evidence type="ECO:0000313" key="2">
    <source>
        <dbReference type="Proteomes" id="UP001183824"/>
    </source>
</evidence>
<proteinExistence type="predicted"/>
<comment type="caution">
    <text evidence="1">The sequence shown here is derived from an EMBL/GenBank/DDBJ whole genome shotgun (WGS) entry which is preliminary data.</text>
</comment>
<sequence length="88" mass="9525">MFTDALADLDPHALDGFQETDAVAPILQRNGAVDRTGPRPSCSPGSPPRPGCCWLDDLHWADPASLELLDHLVRHPVHAPSRPGRDTP</sequence>
<name>A0ABU2VFI5_9ACTN</name>
<protein>
    <submittedName>
        <fullName evidence="1">Uncharacterized protein</fullName>
    </submittedName>
</protein>
<dbReference type="Proteomes" id="UP001183824">
    <property type="component" value="Unassembled WGS sequence"/>
</dbReference>
<dbReference type="RefSeq" id="WP_311716896.1">
    <property type="nucleotide sequence ID" value="NZ_JAVREZ010000010.1"/>
</dbReference>
<dbReference type="EMBL" id="JAVREZ010000010">
    <property type="protein sequence ID" value="MDT0484030.1"/>
    <property type="molecule type" value="Genomic_DNA"/>
</dbReference>
<keyword evidence="2" id="KW-1185">Reference proteome</keyword>